<evidence type="ECO:0000256" key="6">
    <source>
        <dbReference type="RuleBase" id="RU004057"/>
    </source>
</evidence>
<dbReference type="EMBL" id="CP080507">
    <property type="protein sequence ID" value="QYM80418.1"/>
    <property type="molecule type" value="Genomic_DNA"/>
</dbReference>
<name>A0A8F9TZ48_9BACT</name>
<accession>A0A8F9TZ48</accession>
<evidence type="ECO:0000256" key="1">
    <source>
        <dbReference type="ARBA" id="ARBA00004651"/>
    </source>
</evidence>
<feature type="transmembrane region" description="Helical" evidence="7">
    <location>
        <begin position="146"/>
        <end position="169"/>
    </location>
</feature>
<feature type="transmembrane region" description="Helical" evidence="7">
    <location>
        <begin position="17"/>
        <end position="34"/>
    </location>
</feature>
<evidence type="ECO:0000313" key="9">
    <source>
        <dbReference type="EMBL" id="QYM80418.1"/>
    </source>
</evidence>
<organism evidence="9 10">
    <name type="scientific">Horticoccus luteus</name>
    <dbReference type="NCBI Taxonomy" id="2862869"/>
    <lineage>
        <taxon>Bacteria</taxon>
        <taxon>Pseudomonadati</taxon>
        <taxon>Verrucomicrobiota</taxon>
        <taxon>Opitutia</taxon>
        <taxon>Opitutales</taxon>
        <taxon>Opitutaceae</taxon>
        <taxon>Horticoccus</taxon>
    </lineage>
</organism>
<evidence type="ECO:0000256" key="4">
    <source>
        <dbReference type="ARBA" id="ARBA00022989"/>
    </source>
</evidence>
<feature type="domain" description="MotA/TolQ/ExbB proton channel" evidence="8">
    <location>
        <begin position="91"/>
        <end position="180"/>
    </location>
</feature>
<gene>
    <name evidence="9" type="ORF">K0B96_07370</name>
</gene>
<keyword evidence="6" id="KW-0813">Transport</keyword>
<evidence type="ECO:0000256" key="7">
    <source>
        <dbReference type="SAM" id="Phobius"/>
    </source>
</evidence>
<comment type="similarity">
    <text evidence="6">Belongs to the exbB/tolQ family.</text>
</comment>
<keyword evidence="6" id="KW-0653">Protein transport</keyword>
<dbReference type="KEGG" id="ole:K0B96_07370"/>
<dbReference type="GO" id="GO:0005886">
    <property type="term" value="C:plasma membrane"/>
    <property type="evidence" value="ECO:0007669"/>
    <property type="project" value="UniProtKB-SubCell"/>
</dbReference>
<sequence>MVLAIIDWARVVKEAGLLAYPLLGCSVVAVFIIFERAFALRNSEVMPDDLTDAVLQGKMIAGGNHSALGRVIDFVERHPGDAEGAKAYARLEIMKMERGVSYLDTIYVGAPLLGLIGTVSGLLTAFNVIDPDTRMPDPVRFTESVGYALSATLLGLCVAVLALVGNGFLQRLVDKHAAKLDVLLERVISRHGKVSAAPASVESR</sequence>
<evidence type="ECO:0000259" key="8">
    <source>
        <dbReference type="Pfam" id="PF01618"/>
    </source>
</evidence>
<dbReference type="PANTHER" id="PTHR30625:SF17">
    <property type="entry name" value="TOLQ-RELATED"/>
    <property type="match status" value="1"/>
</dbReference>
<feature type="transmembrane region" description="Helical" evidence="7">
    <location>
        <begin position="105"/>
        <end position="126"/>
    </location>
</feature>
<keyword evidence="3 7" id="KW-0812">Transmembrane</keyword>
<protein>
    <submittedName>
        <fullName evidence="9">MotA/TolQ/ExbB proton channel family protein</fullName>
    </submittedName>
</protein>
<dbReference type="Proteomes" id="UP000825051">
    <property type="component" value="Chromosome"/>
</dbReference>
<dbReference type="AlphaFoldDB" id="A0A8F9TZ48"/>
<evidence type="ECO:0000256" key="3">
    <source>
        <dbReference type="ARBA" id="ARBA00022692"/>
    </source>
</evidence>
<proteinExistence type="inferred from homology"/>
<dbReference type="InterPro" id="IPR050790">
    <property type="entry name" value="ExbB/TolQ_transport"/>
</dbReference>
<keyword evidence="4 7" id="KW-1133">Transmembrane helix</keyword>
<dbReference type="RefSeq" id="WP_220165585.1">
    <property type="nucleotide sequence ID" value="NZ_CP080507.1"/>
</dbReference>
<keyword evidence="10" id="KW-1185">Reference proteome</keyword>
<reference evidence="9" key="1">
    <citation type="submission" date="2021-08" db="EMBL/GenBank/DDBJ databases">
        <title>Genome of a novel bacterium of the phylum Verrucomicrobia, Oleiharenicola sp. KSB-15.</title>
        <authorList>
            <person name="Chung J.-H."/>
            <person name="Ahn J.-H."/>
            <person name="Yoon Y."/>
            <person name="Kim D.-Y."/>
            <person name="An S.-H."/>
            <person name="Park I."/>
            <person name="Yeon J."/>
        </authorList>
    </citation>
    <scope>NUCLEOTIDE SEQUENCE</scope>
    <source>
        <strain evidence="9">KSB-15</strain>
    </source>
</reference>
<keyword evidence="5 7" id="KW-0472">Membrane</keyword>
<evidence type="ECO:0000313" key="10">
    <source>
        <dbReference type="Proteomes" id="UP000825051"/>
    </source>
</evidence>
<keyword evidence="2" id="KW-1003">Cell membrane</keyword>
<dbReference type="InterPro" id="IPR002898">
    <property type="entry name" value="MotA_ExbB_proton_chnl"/>
</dbReference>
<evidence type="ECO:0000256" key="2">
    <source>
        <dbReference type="ARBA" id="ARBA00022475"/>
    </source>
</evidence>
<evidence type="ECO:0000256" key="5">
    <source>
        <dbReference type="ARBA" id="ARBA00023136"/>
    </source>
</evidence>
<comment type="subcellular location">
    <subcellularLocation>
        <location evidence="1">Cell membrane</location>
        <topology evidence="1">Multi-pass membrane protein</topology>
    </subcellularLocation>
    <subcellularLocation>
        <location evidence="6">Membrane</location>
        <topology evidence="6">Multi-pass membrane protein</topology>
    </subcellularLocation>
</comment>
<dbReference type="Pfam" id="PF01618">
    <property type="entry name" value="MotA_ExbB"/>
    <property type="match status" value="1"/>
</dbReference>
<dbReference type="PANTHER" id="PTHR30625">
    <property type="entry name" value="PROTEIN TOLQ"/>
    <property type="match status" value="1"/>
</dbReference>
<dbReference type="GO" id="GO:0017038">
    <property type="term" value="P:protein import"/>
    <property type="evidence" value="ECO:0007669"/>
    <property type="project" value="TreeGrafter"/>
</dbReference>